<dbReference type="Gene3D" id="3.30.1490.110">
    <property type="match status" value="1"/>
</dbReference>
<dbReference type="GO" id="GO:0009898">
    <property type="term" value="C:cytoplasmic side of plasma membrane"/>
    <property type="evidence" value="ECO:0007669"/>
    <property type="project" value="TreeGrafter"/>
</dbReference>
<keyword evidence="3" id="KW-0472">Membrane</keyword>
<dbReference type="AlphaFoldDB" id="A0A0F8ZYN3"/>
<proteinExistence type="predicted"/>
<protein>
    <recommendedName>
        <fullName evidence="5">SHS2 domain-containing protein</fullName>
    </recommendedName>
</protein>
<evidence type="ECO:0000256" key="2">
    <source>
        <dbReference type="ARBA" id="ARBA00022618"/>
    </source>
</evidence>
<dbReference type="InterPro" id="IPR020823">
    <property type="entry name" value="Cell_div_FtsA"/>
</dbReference>
<keyword evidence="2" id="KW-0132">Cell division</keyword>
<dbReference type="SUPFAM" id="SSF53067">
    <property type="entry name" value="Actin-like ATPase domain"/>
    <property type="match status" value="1"/>
</dbReference>
<dbReference type="PANTHER" id="PTHR32432:SF4">
    <property type="entry name" value="CELL DIVISION PROTEIN FTSA"/>
    <property type="match status" value="1"/>
</dbReference>
<feature type="non-terminal residue" evidence="6">
    <location>
        <position position="220"/>
    </location>
</feature>
<accession>A0A0F8ZYN3</accession>
<dbReference type="InterPro" id="IPR050696">
    <property type="entry name" value="FtsA/MreB"/>
</dbReference>
<dbReference type="PROSITE" id="PS00329">
    <property type="entry name" value="HSP70_2"/>
    <property type="match status" value="1"/>
</dbReference>
<evidence type="ECO:0000313" key="6">
    <source>
        <dbReference type="EMBL" id="KKK65046.1"/>
    </source>
</evidence>
<dbReference type="Pfam" id="PF02491">
    <property type="entry name" value="SHS2_FTSA"/>
    <property type="match status" value="1"/>
</dbReference>
<evidence type="ECO:0000256" key="1">
    <source>
        <dbReference type="ARBA" id="ARBA00022475"/>
    </source>
</evidence>
<dbReference type="EMBL" id="LAZR01060746">
    <property type="protein sequence ID" value="KKK65046.1"/>
    <property type="molecule type" value="Genomic_DNA"/>
</dbReference>
<dbReference type="InterPro" id="IPR003494">
    <property type="entry name" value="SHS2_FtsA"/>
</dbReference>
<dbReference type="SMART" id="SM00842">
    <property type="entry name" value="FtsA"/>
    <property type="match status" value="1"/>
</dbReference>
<organism evidence="6">
    <name type="scientific">marine sediment metagenome</name>
    <dbReference type="NCBI Taxonomy" id="412755"/>
    <lineage>
        <taxon>unclassified sequences</taxon>
        <taxon>metagenomes</taxon>
        <taxon>ecological metagenomes</taxon>
    </lineage>
</organism>
<dbReference type="CDD" id="cd24048">
    <property type="entry name" value="ASKHA_NBD_FtsA"/>
    <property type="match status" value="1"/>
</dbReference>
<dbReference type="NCBIfam" id="TIGR01174">
    <property type="entry name" value="ftsA"/>
    <property type="match status" value="1"/>
</dbReference>
<name>A0A0F8ZYN3_9ZZZZ</name>
<dbReference type="Gene3D" id="3.30.420.40">
    <property type="match status" value="2"/>
</dbReference>
<reference evidence="6" key="1">
    <citation type="journal article" date="2015" name="Nature">
        <title>Complex archaea that bridge the gap between prokaryotes and eukaryotes.</title>
        <authorList>
            <person name="Spang A."/>
            <person name="Saw J.H."/>
            <person name="Jorgensen S.L."/>
            <person name="Zaremba-Niedzwiedzka K."/>
            <person name="Martijn J."/>
            <person name="Lind A.E."/>
            <person name="van Eijk R."/>
            <person name="Schleper C."/>
            <person name="Guy L."/>
            <person name="Ettema T.J."/>
        </authorList>
    </citation>
    <scope>NUCLEOTIDE SEQUENCE</scope>
</reference>
<dbReference type="InterPro" id="IPR043129">
    <property type="entry name" value="ATPase_NBD"/>
</dbReference>
<feature type="domain" description="SHS2" evidence="5">
    <location>
        <begin position="7"/>
        <end position="195"/>
    </location>
</feature>
<evidence type="ECO:0000259" key="5">
    <source>
        <dbReference type="SMART" id="SM00842"/>
    </source>
</evidence>
<dbReference type="PANTHER" id="PTHR32432">
    <property type="entry name" value="CELL DIVISION PROTEIN FTSA-RELATED"/>
    <property type="match status" value="1"/>
</dbReference>
<evidence type="ECO:0000256" key="4">
    <source>
        <dbReference type="ARBA" id="ARBA00023306"/>
    </source>
</evidence>
<sequence>MAKEDFVVGLDIGTTKICALVGKRDLEGRVEILGLGLSPSKGLRKGMVVDLEHTVQSITKAAEEAEAQSGVEITGIYAGIAGGHIEGLNRSGAAAVAHPGREITRKDVERAMNAAQVVAISPDREVIHVLSQDFSIDDQNGIKEPVGMCGVRLEARIHIVTGAVAAAQNIVRSVNRAGFRVEDIILQPLASAEAVLTPEERELGVVLVDIGGGTSDITLF</sequence>
<evidence type="ECO:0000256" key="3">
    <source>
        <dbReference type="ARBA" id="ARBA00023136"/>
    </source>
</evidence>
<comment type="caution">
    <text evidence="6">The sequence shown here is derived from an EMBL/GenBank/DDBJ whole genome shotgun (WGS) entry which is preliminary data.</text>
</comment>
<gene>
    <name evidence="6" type="ORF">LCGC14_2978100</name>
</gene>
<dbReference type="InterPro" id="IPR018181">
    <property type="entry name" value="Heat_shock_70_CS"/>
</dbReference>
<keyword evidence="1" id="KW-1003">Cell membrane</keyword>
<dbReference type="GO" id="GO:0051301">
    <property type="term" value="P:cell division"/>
    <property type="evidence" value="ECO:0007669"/>
    <property type="project" value="UniProtKB-KW"/>
</dbReference>
<dbReference type="GO" id="GO:0032153">
    <property type="term" value="C:cell division site"/>
    <property type="evidence" value="ECO:0007669"/>
    <property type="project" value="TreeGrafter"/>
</dbReference>
<keyword evidence="4" id="KW-0131">Cell cycle</keyword>